<dbReference type="Proteomes" id="UP001556367">
    <property type="component" value="Unassembled WGS sequence"/>
</dbReference>
<evidence type="ECO:0000256" key="1">
    <source>
        <dbReference type="SAM" id="MobiDB-lite"/>
    </source>
</evidence>
<organism evidence="2 3">
    <name type="scientific">Hohenbuehelia grisea</name>
    <dbReference type="NCBI Taxonomy" id="104357"/>
    <lineage>
        <taxon>Eukaryota</taxon>
        <taxon>Fungi</taxon>
        <taxon>Dikarya</taxon>
        <taxon>Basidiomycota</taxon>
        <taxon>Agaricomycotina</taxon>
        <taxon>Agaricomycetes</taxon>
        <taxon>Agaricomycetidae</taxon>
        <taxon>Agaricales</taxon>
        <taxon>Pleurotineae</taxon>
        <taxon>Pleurotaceae</taxon>
        <taxon>Hohenbuehelia</taxon>
    </lineage>
</organism>
<dbReference type="EMBL" id="JASNQZ010000006">
    <property type="protein sequence ID" value="KAL0955884.1"/>
    <property type="molecule type" value="Genomic_DNA"/>
</dbReference>
<protein>
    <submittedName>
        <fullName evidence="2">Uncharacterized protein</fullName>
    </submittedName>
</protein>
<accession>A0ABR3JJU2</accession>
<evidence type="ECO:0000313" key="3">
    <source>
        <dbReference type="Proteomes" id="UP001556367"/>
    </source>
</evidence>
<reference evidence="3" key="1">
    <citation type="submission" date="2024-06" db="EMBL/GenBank/DDBJ databases">
        <title>Multi-omics analyses provide insights into the biosynthesis of the anticancer antibiotic pleurotin in Hohenbuehelia grisea.</title>
        <authorList>
            <person name="Weaver J.A."/>
            <person name="Alberti F."/>
        </authorList>
    </citation>
    <scope>NUCLEOTIDE SEQUENCE [LARGE SCALE GENOMIC DNA]</scope>
    <source>
        <strain evidence="3">T-177</strain>
    </source>
</reference>
<evidence type="ECO:0000313" key="2">
    <source>
        <dbReference type="EMBL" id="KAL0955884.1"/>
    </source>
</evidence>
<keyword evidence="3" id="KW-1185">Reference proteome</keyword>
<name>A0ABR3JJU2_9AGAR</name>
<gene>
    <name evidence="2" type="ORF">HGRIS_002082</name>
</gene>
<sequence length="192" mass="21284">MIDYQNMPQNMPLEMDLCQLLDSMKIVEQQAKQDASKDHQVPLSPTSDISMCEDLSSQSDAESESSNTNPSSSTAGLYGCAYLQAIQAQMDSFPEAGSVYLDTIFTHREVFLAYPQAHPECSRGFSDMAYALEQRAWREEREAANDAVAAFRHEAWVIAMSLRDVSSKEILQDGAARGMRPSSSACHLMSPM</sequence>
<feature type="compositionally biased region" description="Low complexity" evidence="1">
    <location>
        <begin position="53"/>
        <end position="73"/>
    </location>
</feature>
<feature type="region of interest" description="Disordered" evidence="1">
    <location>
        <begin position="31"/>
        <end position="73"/>
    </location>
</feature>
<comment type="caution">
    <text evidence="2">The sequence shown here is derived from an EMBL/GenBank/DDBJ whole genome shotgun (WGS) entry which is preliminary data.</text>
</comment>
<proteinExistence type="predicted"/>